<dbReference type="Proteomes" id="UP000719412">
    <property type="component" value="Unassembled WGS sequence"/>
</dbReference>
<evidence type="ECO:0008006" key="6">
    <source>
        <dbReference type="Google" id="ProtNLM"/>
    </source>
</evidence>
<keyword evidence="1" id="KW-0677">Repeat</keyword>
<feature type="repeat" description="ANK" evidence="3">
    <location>
        <begin position="784"/>
        <end position="816"/>
    </location>
</feature>
<name>A0A8J6HQL6_TENMO</name>
<evidence type="ECO:0000256" key="3">
    <source>
        <dbReference type="PROSITE-ProRule" id="PRU00023"/>
    </source>
</evidence>
<feature type="repeat" description="ANK" evidence="3">
    <location>
        <begin position="817"/>
        <end position="849"/>
    </location>
</feature>
<protein>
    <recommendedName>
        <fullName evidence="6">Ankyrin repeat protein</fullName>
    </recommendedName>
</protein>
<evidence type="ECO:0000256" key="2">
    <source>
        <dbReference type="ARBA" id="ARBA00023043"/>
    </source>
</evidence>
<feature type="repeat" description="ANK" evidence="3">
    <location>
        <begin position="284"/>
        <end position="316"/>
    </location>
</feature>
<dbReference type="SMART" id="SM00248">
    <property type="entry name" value="ANK"/>
    <property type="match status" value="23"/>
</dbReference>
<dbReference type="InterPro" id="IPR002110">
    <property type="entry name" value="Ankyrin_rpt"/>
</dbReference>
<dbReference type="PANTHER" id="PTHR24173">
    <property type="entry name" value="ANKYRIN REPEAT CONTAINING"/>
    <property type="match status" value="1"/>
</dbReference>
<dbReference type="Gene3D" id="1.25.40.20">
    <property type="entry name" value="Ankyrin repeat-containing domain"/>
    <property type="match status" value="10"/>
</dbReference>
<dbReference type="PANTHER" id="PTHR24173:SF74">
    <property type="entry name" value="ANKYRIN REPEAT DOMAIN-CONTAINING PROTEIN 16"/>
    <property type="match status" value="1"/>
</dbReference>
<accession>A0A8J6HQL6</accession>
<comment type="caution">
    <text evidence="4">The sequence shown here is derived from an EMBL/GenBank/DDBJ whole genome shotgun (WGS) entry which is preliminary data.</text>
</comment>
<feature type="repeat" description="ANK" evidence="3">
    <location>
        <begin position="350"/>
        <end position="382"/>
    </location>
</feature>
<dbReference type="EMBL" id="JABDTM020017126">
    <property type="protein sequence ID" value="KAH0818592.1"/>
    <property type="molecule type" value="Genomic_DNA"/>
</dbReference>
<dbReference type="Pfam" id="PF12796">
    <property type="entry name" value="Ank_2"/>
    <property type="match status" value="6"/>
</dbReference>
<dbReference type="Pfam" id="PF13637">
    <property type="entry name" value="Ank_4"/>
    <property type="match status" value="1"/>
</dbReference>
<dbReference type="AlphaFoldDB" id="A0A8J6HQL6"/>
<proteinExistence type="predicted"/>
<feature type="repeat" description="ANK" evidence="3">
    <location>
        <begin position="317"/>
        <end position="349"/>
    </location>
</feature>
<feature type="repeat" description="ANK" evidence="3">
    <location>
        <begin position="751"/>
        <end position="783"/>
    </location>
</feature>
<feature type="repeat" description="ANK" evidence="3">
    <location>
        <begin position="474"/>
        <end position="506"/>
    </location>
</feature>
<keyword evidence="2 3" id="KW-0040">ANK repeat</keyword>
<feature type="repeat" description="ANK" evidence="3">
    <location>
        <begin position="25"/>
        <end position="57"/>
    </location>
</feature>
<dbReference type="SUPFAM" id="SSF48403">
    <property type="entry name" value="Ankyrin repeat"/>
    <property type="match status" value="3"/>
</dbReference>
<evidence type="ECO:0000313" key="4">
    <source>
        <dbReference type="EMBL" id="KAH0818592.1"/>
    </source>
</evidence>
<dbReference type="PRINTS" id="PR01415">
    <property type="entry name" value="ANKYRIN"/>
</dbReference>
<dbReference type="Pfam" id="PF00023">
    <property type="entry name" value="Ank"/>
    <property type="match status" value="1"/>
</dbReference>
<feature type="repeat" description="ANK" evidence="3">
    <location>
        <begin position="218"/>
        <end position="250"/>
    </location>
</feature>
<reference evidence="4" key="2">
    <citation type="submission" date="2021-08" db="EMBL/GenBank/DDBJ databases">
        <authorList>
            <person name="Eriksson T."/>
        </authorList>
    </citation>
    <scope>NUCLEOTIDE SEQUENCE</scope>
    <source>
        <strain evidence="4">Stoneville</strain>
        <tissue evidence="4">Whole head</tissue>
    </source>
</reference>
<organism evidence="4 5">
    <name type="scientific">Tenebrio molitor</name>
    <name type="common">Yellow mealworm beetle</name>
    <dbReference type="NCBI Taxonomy" id="7067"/>
    <lineage>
        <taxon>Eukaryota</taxon>
        <taxon>Metazoa</taxon>
        <taxon>Ecdysozoa</taxon>
        <taxon>Arthropoda</taxon>
        <taxon>Hexapoda</taxon>
        <taxon>Insecta</taxon>
        <taxon>Pterygota</taxon>
        <taxon>Neoptera</taxon>
        <taxon>Endopterygota</taxon>
        <taxon>Coleoptera</taxon>
        <taxon>Polyphaga</taxon>
        <taxon>Cucujiformia</taxon>
        <taxon>Tenebrionidae</taxon>
        <taxon>Tenebrio</taxon>
    </lineage>
</organism>
<feature type="repeat" description="ANK" evidence="3">
    <location>
        <begin position="605"/>
        <end position="637"/>
    </location>
</feature>
<dbReference type="PROSITE" id="PS50088">
    <property type="entry name" value="ANK_REPEAT"/>
    <property type="match status" value="15"/>
</dbReference>
<feature type="repeat" description="ANK" evidence="3">
    <location>
        <begin position="113"/>
        <end position="145"/>
    </location>
</feature>
<reference evidence="4" key="1">
    <citation type="journal article" date="2020" name="J Insects Food Feed">
        <title>The yellow mealworm (Tenebrio molitor) genome: a resource for the emerging insects as food and feed industry.</title>
        <authorList>
            <person name="Eriksson T."/>
            <person name="Andere A."/>
            <person name="Kelstrup H."/>
            <person name="Emery V."/>
            <person name="Picard C."/>
        </authorList>
    </citation>
    <scope>NUCLEOTIDE SEQUENCE</scope>
    <source>
        <strain evidence="4">Stoneville</strain>
        <tissue evidence="4">Whole head</tissue>
    </source>
</reference>
<feature type="repeat" description="ANK" evidence="3">
    <location>
        <begin position="718"/>
        <end position="750"/>
    </location>
</feature>
<sequence length="877" mass="95789">MLPLIFSKTDTIKELITAGTDLTFMSLNALHLTVFLGDIFSTVVLIRSGVDVNVTDESGGTPLHYVCGNNEKTKVIKTLLTSKDNNICINYNADDCARELLANGADVNRKDNKGCSPLHLACRQGENGLVRLFIEHGADVNASTNEKITALHVCYASNNPEGGDILLENGADLNAIDAWGRTPLSYGMDQVHTKGFDNLILLHKLVKLGANIDWPDLDGFTLLHKACKEGNSEVADYLLRNGANVETKTNQGSTPIFYACDGLHEEIVATLLDRKCELNAQNTDGNTPLHVAALEGNELIMTLLLKAGSDANIQNNNKFTPLHLTCQFGEYIKSKILLKAGAKINQKGSQDYTPLHFAISSKNTDLVQLLISQGANIDQASLYSAVHVVDLELVLLLQSKNHSLNFNTENLIEALLNAESRNLDLLNYLLRMGSDPNSLCGPLTNLALACKVDCFGYVECLLQHGASVNACGLTGTTPLMATCMNKHLAIANLLMESGAVVNQKDDQGWNSFFYACSNGNLDLVKCLHKKGSDIFLESKTRSTALIEASQHTPIIKYLVDNGLSVNHKNNDNCTPLFNACLYDNYQGALYLIEKGAEINAVTESKRLTPLHAASMMGHAEIVKLLLFFNADVTIKSTSGNTPLLSAVGNNKLEVVKLFADLLTNAETSGNDYGITNRSELDSEWQRCFLHAAVYGFLDILKFLLESGLIIIDGRDPENLFSALHYACYSGKYDIAHYLIENGADVNAESSEDFLPLYLASHHGHLDLVKLLVTSRATIDAPNFHGNTPLFSAAANGFLKIVQYLYENGAKVHVVDQDGDTPLHDAACRGHLSTVEYLVSKNADVNYKNKNNKTPLDVAIEKENQEVVELLKVITQSE</sequence>
<keyword evidence="5" id="KW-1185">Reference proteome</keyword>
<feature type="repeat" description="ANK" evidence="3">
    <location>
        <begin position="146"/>
        <end position="178"/>
    </location>
</feature>
<dbReference type="InterPro" id="IPR036770">
    <property type="entry name" value="Ankyrin_rpt-contain_sf"/>
</dbReference>
<dbReference type="PROSITE" id="PS50297">
    <property type="entry name" value="ANK_REP_REGION"/>
    <property type="match status" value="11"/>
</dbReference>
<evidence type="ECO:0000313" key="5">
    <source>
        <dbReference type="Proteomes" id="UP000719412"/>
    </source>
</evidence>
<gene>
    <name evidence="4" type="ORF">GEV33_004198</name>
</gene>
<feature type="repeat" description="ANK" evidence="3">
    <location>
        <begin position="571"/>
        <end position="603"/>
    </location>
</feature>
<evidence type="ECO:0000256" key="1">
    <source>
        <dbReference type="ARBA" id="ARBA00022737"/>
    </source>
</evidence>
<feature type="repeat" description="ANK" evidence="3">
    <location>
        <begin position="251"/>
        <end position="283"/>
    </location>
</feature>